<keyword evidence="3" id="KW-1185">Reference proteome</keyword>
<evidence type="ECO:0000313" key="2">
    <source>
        <dbReference type="EMBL" id="MBO2447604.1"/>
    </source>
</evidence>
<evidence type="ECO:0000313" key="3">
    <source>
        <dbReference type="Proteomes" id="UP000669179"/>
    </source>
</evidence>
<dbReference type="EMBL" id="JAGEOJ010000004">
    <property type="protein sequence ID" value="MBO2447604.1"/>
    <property type="molecule type" value="Genomic_DNA"/>
</dbReference>
<name>A0A939PE72_9ACTN</name>
<feature type="transmembrane region" description="Helical" evidence="1">
    <location>
        <begin position="71"/>
        <end position="92"/>
    </location>
</feature>
<protein>
    <submittedName>
        <fullName evidence="2">Uncharacterized protein</fullName>
    </submittedName>
</protein>
<comment type="caution">
    <text evidence="2">The sequence shown here is derived from an EMBL/GenBank/DDBJ whole genome shotgun (WGS) entry which is preliminary data.</text>
</comment>
<dbReference type="Proteomes" id="UP000669179">
    <property type="component" value="Unassembled WGS sequence"/>
</dbReference>
<accession>A0A939PE72</accession>
<sequence length="114" mass="12139">MSGGTPEPPVQPTANDERIREMRELEAKSESAARLFDIRGIIGGLLSLYGVVLVITGLLDSDAEIDKAQGININLWTGLGMALVGGAFLAWWRLSPPPPPPAPPAAGDVHDEER</sequence>
<feature type="transmembrane region" description="Helical" evidence="1">
    <location>
        <begin position="38"/>
        <end position="59"/>
    </location>
</feature>
<proteinExistence type="predicted"/>
<reference evidence="2" key="1">
    <citation type="submission" date="2021-03" db="EMBL/GenBank/DDBJ databases">
        <authorList>
            <person name="Kanchanasin P."/>
            <person name="Saeng-In P."/>
            <person name="Phongsopitanun W."/>
            <person name="Yuki M."/>
            <person name="Kudo T."/>
            <person name="Ohkuma M."/>
            <person name="Tanasupawat S."/>
        </authorList>
    </citation>
    <scope>NUCLEOTIDE SEQUENCE</scope>
    <source>
        <strain evidence="2">GKU 128</strain>
    </source>
</reference>
<organism evidence="2 3">
    <name type="scientific">Actinomadura barringtoniae</name>
    <dbReference type="NCBI Taxonomy" id="1427535"/>
    <lineage>
        <taxon>Bacteria</taxon>
        <taxon>Bacillati</taxon>
        <taxon>Actinomycetota</taxon>
        <taxon>Actinomycetes</taxon>
        <taxon>Streptosporangiales</taxon>
        <taxon>Thermomonosporaceae</taxon>
        <taxon>Actinomadura</taxon>
    </lineage>
</organism>
<keyword evidence="1" id="KW-0812">Transmembrane</keyword>
<keyword evidence="1" id="KW-0472">Membrane</keyword>
<evidence type="ECO:0000256" key="1">
    <source>
        <dbReference type="SAM" id="Phobius"/>
    </source>
</evidence>
<gene>
    <name evidence="2" type="ORF">J4573_10940</name>
</gene>
<dbReference type="RefSeq" id="WP_208255243.1">
    <property type="nucleotide sequence ID" value="NZ_JAGEOJ010000004.1"/>
</dbReference>
<dbReference type="AlphaFoldDB" id="A0A939PE72"/>
<keyword evidence="1" id="KW-1133">Transmembrane helix</keyword>